<dbReference type="InterPro" id="IPR001229">
    <property type="entry name" value="Jacalin-like_lectin_dom"/>
</dbReference>
<dbReference type="PROSITE" id="PS51752">
    <property type="entry name" value="JACALIN_LECTIN"/>
    <property type="match status" value="1"/>
</dbReference>
<dbReference type="SMART" id="SM00915">
    <property type="entry name" value="Jacalin"/>
    <property type="match status" value="1"/>
</dbReference>
<reference evidence="5" key="1">
    <citation type="submission" date="2019-03" db="UniProtKB">
        <authorList>
            <consortium name="Ensembl"/>
        </authorList>
    </citation>
    <scope>IDENTIFICATION</scope>
</reference>
<sequence length="255" mass="27576">MFCLSWPRGQDEKHGESGSLPRDGSGISPGRAPTAIPSCSPGGPHSFLLDGGPRGRHGYKGPADSVQAQDCAARTRRQDSPGRSLGTHHPEAMLRWLTLALLWSATCRAAQMYGEGGGKHFSTSSDCEITGVRVAVGLLGLVKSIQVRCGVSWSAVFGTPGGTTQEFLLQPGEHIDLIYGSYRMFIRYLVIFTDQGHYATFGKEDGNTFTVFPSEQGKVLTGICGQHKPLGLSGLCFEWDYPPEEDWTTVRPTSQ</sequence>
<proteinExistence type="predicted"/>
<evidence type="ECO:0000313" key="5">
    <source>
        <dbReference type="Ensembl" id="ENSUMAP00000000563"/>
    </source>
</evidence>
<evidence type="ECO:0000256" key="1">
    <source>
        <dbReference type="ARBA" id="ARBA00022729"/>
    </source>
</evidence>
<gene>
    <name evidence="5" type="primary">ZG16B</name>
</gene>
<dbReference type="AlphaFoldDB" id="A0A452SYM5"/>
<dbReference type="GeneTree" id="ENSGT00940000163143"/>
<evidence type="ECO:0000259" key="4">
    <source>
        <dbReference type="PROSITE" id="PS51752"/>
    </source>
</evidence>
<feature type="region of interest" description="Disordered" evidence="3">
    <location>
        <begin position="1"/>
        <end position="87"/>
    </location>
</feature>
<dbReference type="Gene3D" id="2.100.10.30">
    <property type="entry name" value="Jacalin-like lectin domain"/>
    <property type="match status" value="1"/>
</dbReference>
<organism evidence="5">
    <name type="scientific">Ursus maritimus</name>
    <name type="common">Polar bear</name>
    <name type="synonym">Thalarctos maritimus</name>
    <dbReference type="NCBI Taxonomy" id="29073"/>
    <lineage>
        <taxon>Eukaryota</taxon>
        <taxon>Metazoa</taxon>
        <taxon>Chordata</taxon>
        <taxon>Craniata</taxon>
        <taxon>Vertebrata</taxon>
        <taxon>Euteleostomi</taxon>
        <taxon>Mammalia</taxon>
        <taxon>Eutheria</taxon>
        <taxon>Laurasiatheria</taxon>
        <taxon>Carnivora</taxon>
        <taxon>Caniformia</taxon>
        <taxon>Ursidae</taxon>
        <taxon>Ursus</taxon>
    </lineage>
</organism>
<accession>A0A452SYM5</accession>
<dbReference type="OMA" id="IPGEHRK"/>
<dbReference type="GO" id="GO:0005615">
    <property type="term" value="C:extracellular space"/>
    <property type="evidence" value="ECO:0007669"/>
    <property type="project" value="TreeGrafter"/>
</dbReference>
<evidence type="ECO:0000256" key="3">
    <source>
        <dbReference type="SAM" id="MobiDB-lite"/>
    </source>
</evidence>
<keyword evidence="2" id="KW-0430">Lectin</keyword>
<dbReference type="Ensembl" id="ENSUMAT00000000791.1">
    <property type="protein sequence ID" value="ENSUMAP00000000563.1"/>
    <property type="gene ID" value="ENSUMAG00000000666.1"/>
</dbReference>
<dbReference type="PANTHER" id="PTHR33589">
    <property type="entry name" value="OS11G0524900 PROTEIN"/>
    <property type="match status" value="1"/>
</dbReference>
<keyword evidence="1" id="KW-0732">Signal</keyword>
<dbReference type="InterPro" id="IPR036404">
    <property type="entry name" value="Jacalin-like_lectin_dom_sf"/>
</dbReference>
<feature type="domain" description="Jacalin-type lectin" evidence="4">
    <location>
        <begin position="107"/>
        <end position="241"/>
    </location>
</feature>
<dbReference type="SUPFAM" id="SSF51101">
    <property type="entry name" value="Mannose-binding lectins"/>
    <property type="match status" value="1"/>
</dbReference>
<evidence type="ECO:0000256" key="2">
    <source>
        <dbReference type="ARBA" id="ARBA00022734"/>
    </source>
</evidence>
<dbReference type="PANTHER" id="PTHR33589:SF1">
    <property type="entry name" value="ZYMOGEN GRANULE PROTEIN 16 HOMOLOG B"/>
    <property type="match status" value="1"/>
</dbReference>
<name>A0A452SYM5_URSMA</name>
<protein>
    <submittedName>
        <fullName evidence="5">Zymogen granule protein 16B</fullName>
    </submittedName>
</protein>
<dbReference type="InterPro" id="IPR052321">
    <property type="entry name" value="PolyBind_ProtTraffic"/>
</dbReference>
<dbReference type="GO" id="GO:0030246">
    <property type="term" value="F:carbohydrate binding"/>
    <property type="evidence" value="ECO:0007669"/>
    <property type="project" value="UniProtKB-KW"/>
</dbReference>
<dbReference type="Pfam" id="PF01419">
    <property type="entry name" value="Jacalin"/>
    <property type="match status" value="1"/>
</dbReference>